<proteinExistence type="predicted"/>
<organism evidence="2">
    <name type="scientific">candidate division WOR-3 bacterium</name>
    <dbReference type="NCBI Taxonomy" id="2052148"/>
    <lineage>
        <taxon>Bacteria</taxon>
        <taxon>Bacteria division WOR-3</taxon>
    </lineage>
</organism>
<dbReference type="EMBL" id="DSBX01000321">
    <property type="protein sequence ID" value="HDR00273.1"/>
    <property type="molecule type" value="Genomic_DNA"/>
</dbReference>
<feature type="chain" id="PRO_5031175927" description="CARDB domain-containing protein" evidence="1">
    <location>
        <begin position="25"/>
        <end position="385"/>
    </location>
</feature>
<sequence>MTGLSRFAFLLLALAAMLVGRASADEIYHAYPFQYTYATGRIDHHMVQQTYDKQSAEMKCGRDGQHLLNPWMKLDLSGVPPGAVIDEAYLYYYVKTIQGARPENYVTLVANDPVPASAEVIYNDVKNGMIVGNDVPHGDGVWVERLLDSRGRQAITDAVEQGWIAFGFYAFNNPTGRMNMPGYNEGGTQPYLKFKFHIPPPYEPDLAVTAINSPFGSLNVGTTVTPEVVVSNLGTENFPYTVTLMVVNPWTDIFYVDTIERGGLAPGDKAVLTFKELELVPDEPNRRYAPLGEWTAVARVTSRDDIAPENDEMTGWFRVIAPDEPPPPPSYGWEEVRPVPRAPSYRVVRRGSWLAMNRSSGLIYGAKGNKTNEFFVYNPATDRWT</sequence>
<accession>A0A7V0T6V6</accession>
<dbReference type="AlphaFoldDB" id="A0A7V0T6V6"/>
<feature type="signal peptide" evidence="1">
    <location>
        <begin position="1"/>
        <end position="24"/>
    </location>
</feature>
<protein>
    <recommendedName>
        <fullName evidence="3">CARDB domain-containing protein</fullName>
    </recommendedName>
</protein>
<evidence type="ECO:0000313" key="2">
    <source>
        <dbReference type="EMBL" id="HDR00273.1"/>
    </source>
</evidence>
<gene>
    <name evidence="2" type="ORF">ENN51_08340</name>
</gene>
<evidence type="ECO:0000256" key="1">
    <source>
        <dbReference type="SAM" id="SignalP"/>
    </source>
</evidence>
<keyword evidence="1" id="KW-0732">Signal</keyword>
<feature type="non-terminal residue" evidence="2">
    <location>
        <position position="385"/>
    </location>
</feature>
<name>A0A7V0T6V6_UNCW3</name>
<evidence type="ECO:0008006" key="3">
    <source>
        <dbReference type="Google" id="ProtNLM"/>
    </source>
</evidence>
<comment type="caution">
    <text evidence="2">The sequence shown here is derived from an EMBL/GenBank/DDBJ whole genome shotgun (WGS) entry which is preliminary data.</text>
</comment>
<reference evidence="2" key="1">
    <citation type="journal article" date="2020" name="mSystems">
        <title>Genome- and Community-Level Interaction Insights into Carbon Utilization and Element Cycling Functions of Hydrothermarchaeota in Hydrothermal Sediment.</title>
        <authorList>
            <person name="Zhou Z."/>
            <person name="Liu Y."/>
            <person name="Xu W."/>
            <person name="Pan J."/>
            <person name="Luo Z.H."/>
            <person name="Li M."/>
        </authorList>
    </citation>
    <scope>NUCLEOTIDE SEQUENCE [LARGE SCALE GENOMIC DNA]</scope>
    <source>
        <strain evidence="2">SpSt-1182</strain>
    </source>
</reference>
<dbReference type="Proteomes" id="UP000885672">
    <property type="component" value="Unassembled WGS sequence"/>
</dbReference>
<dbReference type="InterPro" id="IPR013783">
    <property type="entry name" value="Ig-like_fold"/>
</dbReference>
<dbReference type="Gene3D" id="2.60.40.10">
    <property type="entry name" value="Immunoglobulins"/>
    <property type="match status" value="1"/>
</dbReference>